<dbReference type="InterPro" id="IPR014118">
    <property type="entry name" value="T4SS_TraV"/>
</dbReference>
<dbReference type="Pfam" id="PF09676">
    <property type="entry name" value="TraV"/>
    <property type="match status" value="1"/>
</dbReference>
<feature type="region of interest" description="Disordered" evidence="1">
    <location>
        <begin position="62"/>
        <end position="91"/>
    </location>
</feature>
<name>A0A845GR58_9BURK</name>
<dbReference type="PROSITE" id="PS51257">
    <property type="entry name" value="PROKAR_LIPOPROTEIN"/>
    <property type="match status" value="1"/>
</dbReference>
<feature type="compositionally biased region" description="Low complexity" evidence="1">
    <location>
        <begin position="164"/>
        <end position="175"/>
    </location>
</feature>
<organism evidence="2 3">
    <name type="scientific">Duganella vulcania</name>
    <dbReference type="NCBI Taxonomy" id="2692166"/>
    <lineage>
        <taxon>Bacteria</taxon>
        <taxon>Pseudomonadati</taxon>
        <taxon>Pseudomonadota</taxon>
        <taxon>Betaproteobacteria</taxon>
        <taxon>Burkholderiales</taxon>
        <taxon>Oxalobacteraceae</taxon>
        <taxon>Telluria group</taxon>
        <taxon>Duganella</taxon>
    </lineage>
</organism>
<evidence type="ECO:0000313" key="2">
    <source>
        <dbReference type="EMBL" id="MYM95920.1"/>
    </source>
</evidence>
<protein>
    <submittedName>
        <fullName evidence="2">TraV family lipoprotein</fullName>
    </submittedName>
</protein>
<dbReference type="Proteomes" id="UP000447355">
    <property type="component" value="Unassembled WGS sequence"/>
</dbReference>
<dbReference type="AlphaFoldDB" id="A0A845GR58"/>
<dbReference type="EMBL" id="WWCX01000035">
    <property type="protein sequence ID" value="MYM95920.1"/>
    <property type="molecule type" value="Genomic_DNA"/>
</dbReference>
<accession>A0A845GR58</accession>
<keyword evidence="2" id="KW-0449">Lipoprotein</keyword>
<dbReference type="RefSeq" id="WP_161085006.1">
    <property type="nucleotide sequence ID" value="NZ_WWCX01000035.1"/>
</dbReference>
<proteinExistence type="predicted"/>
<sequence length="186" mass="19803">MNTRCPSAIFFALLAGCGDMSGLGGSSQFACKAPVGVHCESLSATYYNSLADNLPAQRPVPPPVGRPRAGTGSPAAAALRTAEPPNTGYAPTALRAPGREMRVWIKAWQDDDKDLVDQSYVYLVVSEGEWRVAHVQRQERNAFARLAEPQSPKQPNGDPTVQESPAIPAVAPSPALVNRPVDPSDK</sequence>
<reference evidence="2" key="1">
    <citation type="submission" date="2019-12" db="EMBL/GenBank/DDBJ databases">
        <title>Novel species isolated from a subtropical stream in China.</title>
        <authorList>
            <person name="Lu H."/>
        </authorList>
    </citation>
    <scope>NUCLEOTIDE SEQUENCE [LARGE SCALE GENOMIC DNA]</scope>
    <source>
        <strain evidence="2">FT81W</strain>
    </source>
</reference>
<feature type="region of interest" description="Disordered" evidence="1">
    <location>
        <begin position="143"/>
        <end position="186"/>
    </location>
</feature>
<gene>
    <name evidence="2" type="ORF">GTP90_18840</name>
</gene>
<comment type="caution">
    <text evidence="2">The sequence shown here is derived from an EMBL/GenBank/DDBJ whole genome shotgun (WGS) entry which is preliminary data.</text>
</comment>
<feature type="compositionally biased region" description="Polar residues" evidence="1">
    <location>
        <begin position="151"/>
        <end position="163"/>
    </location>
</feature>
<evidence type="ECO:0000313" key="3">
    <source>
        <dbReference type="Proteomes" id="UP000447355"/>
    </source>
</evidence>
<evidence type="ECO:0000256" key="1">
    <source>
        <dbReference type="SAM" id="MobiDB-lite"/>
    </source>
</evidence>